<sequence>MVNDEATIWTGNINNISFSFLNDNEKKQRITGELNRIFLHKKGDFYLSIIDGDGINHIINEQYVETKFLVRSSRYEFVELCREILKLNNSDVFEYANIIRDIAATAKIIKETLPIRTSFTYTYFKNELRVREKYDVLIDQYLENEYGHQWISGLDSNTGKRHIFQKSKIDTMLNSEGHKKHKFDEWLSVIFGIENNGNK</sequence>
<evidence type="ECO:0000313" key="2">
    <source>
        <dbReference type="Proteomes" id="UP000002045"/>
    </source>
</evidence>
<dbReference type="eggNOG" id="ENOG5033IV3">
    <property type="taxonomic scope" value="Bacteria"/>
</dbReference>
<protein>
    <submittedName>
        <fullName evidence="1">Uncharacterized protein</fullName>
    </submittedName>
</protein>
<dbReference type="HOGENOM" id="CLU_1371749_0_0_6"/>
<proteinExistence type="predicted"/>
<accession>D3UX79</accession>
<gene>
    <name evidence="1" type="ordered locus">XBJ1_0983</name>
</gene>
<evidence type="ECO:0000313" key="1">
    <source>
        <dbReference type="EMBL" id="CBJ80124.1"/>
    </source>
</evidence>
<name>D3UX79_XENBS</name>
<dbReference type="Proteomes" id="UP000002045">
    <property type="component" value="Chromosome"/>
</dbReference>
<organism evidence="1 2">
    <name type="scientific">Xenorhabdus bovienii (strain SS-2004)</name>
    <name type="common">Xenorhabdus nematophila subsp. bovienii</name>
    <dbReference type="NCBI Taxonomy" id="406818"/>
    <lineage>
        <taxon>Bacteria</taxon>
        <taxon>Pseudomonadati</taxon>
        <taxon>Pseudomonadota</taxon>
        <taxon>Gammaproteobacteria</taxon>
        <taxon>Enterobacterales</taxon>
        <taxon>Morganellaceae</taxon>
        <taxon>Xenorhabdus</taxon>
    </lineage>
</organism>
<dbReference type="KEGG" id="xbo:XBJ1_0983"/>
<dbReference type="EMBL" id="FN667741">
    <property type="protein sequence ID" value="CBJ80124.1"/>
    <property type="molecule type" value="Genomic_DNA"/>
</dbReference>
<reference evidence="1" key="1">
    <citation type="journal article" date="2011" name="PLoS ONE">
        <title>The entomopathogenic bacterial endosymbionts xenorhabdus and photorhabdus: convergent lifestyles from divergent genomes.</title>
        <authorList>
            <person name="Chaston J.M."/>
            <person name="Suen G."/>
            <person name="Tucker S.L."/>
            <person name="Andersen A.W."/>
            <person name="Bhasin A."/>
            <person name="Bode E."/>
            <person name="Bode H.B."/>
            <person name="Brachmann A.O."/>
            <person name="Cowles C.E."/>
            <person name="Cowles K.N."/>
            <person name="Darby C."/>
            <person name="de Leon L."/>
            <person name="Drace K."/>
            <person name="Du Z."/>
            <person name="Givaudan A."/>
            <person name="Herbert Tran E.E."/>
            <person name="Jewell K.A."/>
            <person name="Knack J.J."/>
            <person name="Krasomil-Osterfeld K.C."/>
            <person name="Kukor R."/>
            <person name="Lanois A."/>
            <person name="Latreille P."/>
            <person name="Leimgruber N.K."/>
            <person name="Lipke C.M."/>
            <person name="Liu R."/>
            <person name="Lu X."/>
            <person name="Martens E.C."/>
            <person name="Marri P.R."/>
            <person name="Medigue C."/>
            <person name="Menard M.L."/>
            <person name="Miller N.M."/>
            <person name="Morales-Soto N."/>
            <person name="Norton S."/>
            <person name="Ogier J.C."/>
            <person name="Orchard S.S."/>
            <person name="Park D."/>
            <person name="Park Y."/>
            <person name="Qurollo B.A."/>
            <person name="Sugar D.R."/>
            <person name="Richards G.R."/>
            <person name="Rouy Z."/>
            <person name="Slominski B."/>
            <person name="Slominski K."/>
            <person name="Snyder H."/>
            <person name="Tjaden B.C."/>
            <person name="van der Hoeven R."/>
            <person name="Welch R.D."/>
            <person name="Wheeler C."/>
            <person name="Xiang B."/>
            <person name="Barbazuk B."/>
            <person name="Gaudriault S."/>
            <person name="Goodner B."/>
            <person name="Slater S.C."/>
            <person name="Forst S."/>
            <person name="Goldman B.S."/>
            <person name="Goodrich-Blair H."/>
        </authorList>
    </citation>
    <scope>NUCLEOTIDE SEQUENCE [LARGE SCALE GENOMIC DNA]</scope>
    <source>
        <strain evidence="1">SS-2004</strain>
    </source>
</reference>
<dbReference type="AlphaFoldDB" id="D3UX79"/>
<dbReference type="STRING" id="406818.XBJ1_0983"/>